<feature type="transmembrane region" description="Helical" evidence="1">
    <location>
        <begin position="21"/>
        <end position="43"/>
    </location>
</feature>
<organism evidence="3 4">
    <name type="scientific">Microbacterium oryzae</name>
    <dbReference type="NCBI Taxonomy" id="743009"/>
    <lineage>
        <taxon>Bacteria</taxon>
        <taxon>Bacillati</taxon>
        <taxon>Actinomycetota</taxon>
        <taxon>Actinomycetes</taxon>
        <taxon>Micrococcales</taxon>
        <taxon>Microbacteriaceae</taxon>
        <taxon>Microbacterium</taxon>
    </lineage>
</organism>
<accession>A0A6I6E9Q1</accession>
<feature type="transmembrane region" description="Helical" evidence="1">
    <location>
        <begin position="55"/>
        <end position="74"/>
    </location>
</feature>
<gene>
    <name evidence="3" type="ORF">D7D94_09715</name>
</gene>
<dbReference type="KEGG" id="moj:D7D94_09715"/>
<dbReference type="InterPro" id="IPR009936">
    <property type="entry name" value="DUF1468"/>
</dbReference>
<sequence length="172" mass="18395">MSSSVDIETGAPPRPSRALEVAFAVLALAGSAVYLALATQIELRRESAGGMDARSWPIVLGVAAVAVAIALLAIAVTRPPATRDDLERVSPGGWLRATLALVVSAAFIALWSVGDVIAFGYRIELFPIVAALYLFVLMLVFGQRRWIGLIVYPLAITAFIYVVFGMLLRIPL</sequence>
<protein>
    <submittedName>
        <fullName evidence="3">Tripartite tricarboxylate transporter TctB family protein</fullName>
    </submittedName>
</protein>
<dbReference type="OrthoDB" id="7950028at2"/>
<name>A0A6I6E9Q1_9MICO</name>
<keyword evidence="1" id="KW-0812">Transmembrane</keyword>
<evidence type="ECO:0000259" key="2">
    <source>
        <dbReference type="Pfam" id="PF07331"/>
    </source>
</evidence>
<dbReference type="RefSeq" id="WP_156242415.1">
    <property type="nucleotide sequence ID" value="NZ_BAAAZL010000004.1"/>
</dbReference>
<feature type="transmembrane region" description="Helical" evidence="1">
    <location>
        <begin position="149"/>
        <end position="168"/>
    </location>
</feature>
<dbReference type="AlphaFoldDB" id="A0A6I6E9Q1"/>
<keyword evidence="1" id="KW-0472">Membrane</keyword>
<proteinExistence type="predicted"/>
<dbReference type="Pfam" id="PF07331">
    <property type="entry name" value="TctB"/>
    <property type="match status" value="1"/>
</dbReference>
<feature type="transmembrane region" description="Helical" evidence="1">
    <location>
        <begin position="125"/>
        <end position="143"/>
    </location>
</feature>
<evidence type="ECO:0000256" key="1">
    <source>
        <dbReference type="SAM" id="Phobius"/>
    </source>
</evidence>
<keyword evidence="1" id="KW-1133">Transmembrane helix</keyword>
<evidence type="ECO:0000313" key="3">
    <source>
        <dbReference type="EMBL" id="QGU27908.1"/>
    </source>
</evidence>
<keyword evidence="4" id="KW-1185">Reference proteome</keyword>
<dbReference type="EMBL" id="CP032550">
    <property type="protein sequence ID" value="QGU27908.1"/>
    <property type="molecule type" value="Genomic_DNA"/>
</dbReference>
<dbReference type="Proteomes" id="UP000422989">
    <property type="component" value="Chromosome"/>
</dbReference>
<feature type="domain" description="DUF1468" evidence="2">
    <location>
        <begin position="22"/>
        <end position="172"/>
    </location>
</feature>
<evidence type="ECO:0000313" key="4">
    <source>
        <dbReference type="Proteomes" id="UP000422989"/>
    </source>
</evidence>
<feature type="transmembrane region" description="Helical" evidence="1">
    <location>
        <begin position="94"/>
        <end position="113"/>
    </location>
</feature>
<reference evidence="3 4" key="1">
    <citation type="submission" date="2018-09" db="EMBL/GenBank/DDBJ databases">
        <title>Whole genome sequencing of Microbacterium oryzae strain MB-10T.</title>
        <authorList>
            <person name="Das S.K."/>
        </authorList>
    </citation>
    <scope>NUCLEOTIDE SEQUENCE [LARGE SCALE GENOMIC DNA]</scope>
    <source>
        <strain evidence="3 4">MB-10</strain>
    </source>
</reference>